<evidence type="ECO:0000313" key="2">
    <source>
        <dbReference type="Proteomes" id="UP001220964"/>
    </source>
</evidence>
<accession>A0AAE3NZF1</accession>
<sequence>MTVENAVRVSDEEGHKTESEVLGDLRRDAANILELLEQGKISEQEAVKQLRVLSYGKHGFWSRVGRYVR</sequence>
<evidence type="ECO:0000313" key="1">
    <source>
        <dbReference type="EMBL" id="MDF0603512.1"/>
    </source>
</evidence>
<name>A0AAE3NZF1_9RHOB</name>
<dbReference type="Proteomes" id="UP001220964">
    <property type="component" value="Unassembled WGS sequence"/>
</dbReference>
<keyword evidence="2" id="KW-1185">Reference proteome</keyword>
<gene>
    <name evidence="1" type="ORF">P1J78_22530</name>
</gene>
<organism evidence="1 2">
    <name type="scientific">Psychromarinibacter sediminicola</name>
    <dbReference type="NCBI Taxonomy" id="3033385"/>
    <lineage>
        <taxon>Bacteria</taxon>
        <taxon>Pseudomonadati</taxon>
        <taxon>Pseudomonadota</taxon>
        <taxon>Alphaproteobacteria</taxon>
        <taxon>Rhodobacterales</taxon>
        <taxon>Paracoccaceae</taxon>
        <taxon>Psychromarinibacter</taxon>
    </lineage>
</organism>
<protein>
    <submittedName>
        <fullName evidence="1">Uncharacterized protein</fullName>
    </submittedName>
</protein>
<dbReference type="RefSeq" id="WP_275569629.1">
    <property type="nucleotide sequence ID" value="NZ_JARGYC010000099.1"/>
</dbReference>
<comment type="caution">
    <text evidence="1">The sequence shown here is derived from an EMBL/GenBank/DDBJ whole genome shotgun (WGS) entry which is preliminary data.</text>
</comment>
<dbReference type="EMBL" id="JARGYC010000099">
    <property type="protein sequence ID" value="MDF0603512.1"/>
    <property type="molecule type" value="Genomic_DNA"/>
</dbReference>
<reference evidence="1" key="1">
    <citation type="submission" date="2023-03" db="EMBL/GenBank/DDBJ databases">
        <title>Multiphase analysis and comparison of six strains from genera Psychromarinibacter, Lutimaribacter, and Maritimibacter, including a novel species: Psychromarinibacter sediminicola sp. nov.</title>
        <authorList>
            <person name="Wang Y.-H."/>
            <person name="Ye M.-Q."/>
            <person name="Du Z.-J."/>
        </authorList>
    </citation>
    <scope>NUCLEOTIDE SEQUENCE</scope>
    <source>
        <strain evidence="1">C21-152</strain>
    </source>
</reference>
<proteinExistence type="predicted"/>
<dbReference type="AlphaFoldDB" id="A0AAE3NZF1"/>